<accession>A0A251V829</accession>
<protein>
    <submittedName>
        <fullName evidence="1">Uncharacterized protein</fullName>
    </submittedName>
</protein>
<proteinExistence type="predicted"/>
<organism evidence="1 2">
    <name type="scientific">Helianthus annuus</name>
    <name type="common">Common sunflower</name>
    <dbReference type="NCBI Taxonomy" id="4232"/>
    <lineage>
        <taxon>Eukaryota</taxon>
        <taxon>Viridiplantae</taxon>
        <taxon>Streptophyta</taxon>
        <taxon>Embryophyta</taxon>
        <taxon>Tracheophyta</taxon>
        <taxon>Spermatophyta</taxon>
        <taxon>Magnoliopsida</taxon>
        <taxon>eudicotyledons</taxon>
        <taxon>Gunneridae</taxon>
        <taxon>Pentapetalae</taxon>
        <taxon>asterids</taxon>
        <taxon>campanulids</taxon>
        <taxon>Asterales</taxon>
        <taxon>Asteraceae</taxon>
        <taxon>Asteroideae</taxon>
        <taxon>Heliantheae alliance</taxon>
        <taxon>Heliantheae</taxon>
        <taxon>Helianthus</taxon>
    </lineage>
</organism>
<dbReference type="EMBL" id="CM007892">
    <property type="protein sequence ID" value="OTG31429.1"/>
    <property type="molecule type" value="Genomic_DNA"/>
</dbReference>
<evidence type="ECO:0000313" key="2">
    <source>
        <dbReference type="Proteomes" id="UP000215914"/>
    </source>
</evidence>
<name>A0A251V829_HELAN</name>
<gene>
    <name evidence="1" type="ORF">HannXRQ_Chr03g0075521</name>
</gene>
<dbReference type="InParanoid" id="A0A251V829"/>
<reference evidence="2" key="1">
    <citation type="journal article" date="2017" name="Nature">
        <title>The sunflower genome provides insights into oil metabolism, flowering and Asterid evolution.</title>
        <authorList>
            <person name="Badouin H."/>
            <person name="Gouzy J."/>
            <person name="Grassa C.J."/>
            <person name="Murat F."/>
            <person name="Staton S.E."/>
            <person name="Cottret L."/>
            <person name="Lelandais-Briere C."/>
            <person name="Owens G.L."/>
            <person name="Carrere S."/>
            <person name="Mayjonade B."/>
            <person name="Legrand L."/>
            <person name="Gill N."/>
            <person name="Kane N.C."/>
            <person name="Bowers J.E."/>
            <person name="Hubner S."/>
            <person name="Bellec A."/>
            <person name="Berard A."/>
            <person name="Berges H."/>
            <person name="Blanchet N."/>
            <person name="Boniface M.C."/>
            <person name="Brunel D."/>
            <person name="Catrice O."/>
            <person name="Chaidir N."/>
            <person name="Claudel C."/>
            <person name="Donnadieu C."/>
            <person name="Faraut T."/>
            <person name="Fievet G."/>
            <person name="Helmstetter N."/>
            <person name="King M."/>
            <person name="Knapp S.J."/>
            <person name="Lai Z."/>
            <person name="Le Paslier M.C."/>
            <person name="Lippi Y."/>
            <person name="Lorenzon L."/>
            <person name="Mandel J.R."/>
            <person name="Marage G."/>
            <person name="Marchand G."/>
            <person name="Marquand E."/>
            <person name="Bret-Mestries E."/>
            <person name="Morien E."/>
            <person name="Nambeesan S."/>
            <person name="Nguyen T."/>
            <person name="Pegot-Espagnet P."/>
            <person name="Pouilly N."/>
            <person name="Raftis F."/>
            <person name="Sallet E."/>
            <person name="Schiex T."/>
            <person name="Thomas J."/>
            <person name="Vandecasteele C."/>
            <person name="Vares D."/>
            <person name="Vear F."/>
            <person name="Vautrin S."/>
            <person name="Crespi M."/>
            <person name="Mangin B."/>
            <person name="Burke J.M."/>
            <person name="Salse J."/>
            <person name="Munos S."/>
            <person name="Vincourt P."/>
            <person name="Rieseberg L.H."/>
            <person name="Langlade N.B."/>
        </authorList>
    </citation>
    <scope>NUCLEOTIDE SEQUENCE [LARGE SCALE GENOMIC DNA]</scope>
    <source>
        <strain evidence="2">cv. SF193</strain>
    </source>
</reference>
<dbReference type="AlphaFoldDB" id="A0A251V829"/>
<evidence type="ECO:0000313" key="1">
    <source>
        <dbReference type="EMBL" id="OTG31429.1"/>
    </source>
</evidence>
<dbReference type="Proteomes" id="UP000215914">
    <property type="component" value="Chromosome 3"/>
</dbReference>
<sequence length="89" mass="10215">MESVTEAMRSASVNHTTHDSMNVLRLLWCVSIQVRSSQHNTDSVSSLLSNFLGSHFIYRSNQWNLRDEHYLVNFLSLELVMASIMQQGD</sequence>
<keyword evidence="2" id="KW-1185">Reference proteome</keyword>